<evidence type="ECO:0000256" key="5">
    <source>
        <dbReference type="ARBA" id="ARBA00023277"/>
    </source>
</evidence>
<keyword evidence="4 6" id="KW-0456">Lyase</keyword>
<reference evidence="6" key="1">
    <citation type="submission" date="2020-02" db="EMBL/GenBank/DDBJ databases">
        <authorList>
            <person name="Meier V. D."/>
        </authorList>
    </citation>
    <scope>NUCLEOTIDE SEQUENCE</scope>
    <source>
        <strain evidence="6">AVDCRST_MAG23</strain>
    </source>
</reference>
<dbReference type="CDD" id="cd00452">
    <property type="entry name" value="KDPG_aldolase"/>
    <property type="match status" value="1"/>
</dbReference>
<dbReference type="NCBIfam" id="NF006600">
    <property type="entry name" value="PRK09140.1"/>
    <property type="match status" value="1"/>
</dbReference>
<protein>
    <submittedName>
        <fullName evidence="6">2-dehydro-3-deoxyphosphogalactonate aldolase</fullName>
        <ecNumber evidence="6">4.1.2.21</ecNumber>
    </submittedName>
</protein>
<dbReference type="Gene3D" id="3.20.20.70">
    <property type="entry name" value="Aldolase class I"/>
    <property type="match status" value="1"/>
</dbReference>
<sequence length="208" mass="21622">MTPSETLEQRLSECPLVAIIRGVTPQDAVAVGEALYEEGIRIIEVPLNSPEPLESIRLLARHLGDRALIGAGTVLHPADVQRVADIGGRLIVSPNTYAPVIEAASKAGLVSAPGYYTPSEAFEAVRAGANALKLFPAEAASPAVVKGQLAVLPKHIPLLVVGGVTPGNMRGYLDAGARGFGLGSGVYKPGQSPDQVRMQARAYVEGLG</sequence>
<name>A0A6J4U049_9SPHN</name>
<evidence type="ECO:0000256" key="2">
    <source>
        <dbReference type="ARBA" id="ARBA00006906"/>
    </source>
</evidence>
<dbReference type="PANTHER" id="PTHR30246">
    <property type="entry name" value="2-KETO-3-DEOXY-6-PHOSPHOGLUCONATE ALDOLASE"/>
    <property type="match status" value="1"/>
</dbReference>
<evidence type="ECO:0000313" key="6">
    <source>
        <dbReference type="EMBL" id="CAA9535346.1"/>
    </source>
</evidence>
<comment type="similarity">
    <text evidence="2">Belongs to the KHG/KDPG aldolase family.</text>
</comment>
<keyword evidence="5" id="KW-0119">Carbohydrate metabolism</keyword>
<gene>
    <name evidence="6" type="ORF">AVDCRST_MAG23-1794</name>
</gene>
<dbReference type="PANTHER" id="PTHR30246:SF1">
    <property type="entry name" value="2-DEHYDRO-3-DEOXY-6-PHOSPHOGALACTONATE ALDOLASE-RELATED"/>
    <property type="match status" value="1"/>
</dbReference>
<evidence type="ECO:0000256" key="3">
    <source>
        <dbReference type="ARBA" id="ARBA00011233"/>
    </source>
</evidence>
<dbReference type="InterPro" id="IPR000887">
    <property type="entry name" value="Aldlse_KDPG_KHG"/>
</dbReference>
<dbReference type="GO" id="GO:0008674">
    <property type="term" value="F:2-dehydro-3-deoxy-6-phosphogalactonate aldolase activity"/>
    <property type="evidence" value="ECO:0007669"/>
    <property type="project" value="UniProtKB-EC"/>
</dbReference>
<dbReference type="SUPFAM" id="SSF51569">
    <property type="entry name" value="Aldolase"/>
    <property type="match status" value="1"/>
</dbReference>
<accession>A0A6J4U049</accession>
<proteinExistence type="inferred from homology"/>
<evidence type="ECO:0000256" key="4">
    <source>
        <dbReference type="ARBA" id="ARBA00023239"/>
    </source>
</evidence>
<dbReference type="AlphaFoldDB" id="A0A6J4U049"/>
<dbReference type="EC" id="4.1.2.21" evidence="6"/>
<comment type="subunit">
    <text evidence="3">Homotrimer.</text>
</comment>
<evidence type="ECO:0000256" key="1">
    <source>
        <dbReference type="ARBA" id="ARBA00004761"/>
    </source>
</evidence>
<dbReference type="InterPro" id="IPR013785">
    <property type="entry name" value="Aldolase_TIM"/>
</dbReference>
<dbReference type="Pfam" id="PF01081">
    <property type="entry name" value="Aldolase"/>
    <property type="match status" value="1"/>
</dbReference>
<dbReference type="EMBL" id="CADCWD010000055">
    <property type="protein sequence ID" value="CAA9535346.1"/>
    <property type="molecule type" value="Genomic_DNA"/>
</dbReference>
<comment type="pathway">
    <text evidence="1">Carbohydrate acid metabolism.</text>
</comment>
<organism evidence="6">
    <name type="scientific">uncultured Sphingosinicella sp</name>
    <dbReference type="NCBI Taxonomy" id="478748"/>
    <lineage>
        <taxon>Bacteria</taxon>
        <taxon>Pseudomonadati</taxon>
        <taxon>Pseudomonadota</taxon>
        <taxon>Alphaproteobacteria</taxon>
        <taxon>Sphingomonadales</taxon>
        <taxon>Sphingosinicellaceae</taxon>
        <taxon>Sphingosinicella</taxon>
        <taxon>environmental samples</taxon>
    </lineage>
</organism>